<gene>
    <name evidence="1" type="ORF">ACFFHQ_06680</name>
</gene>
<protein>
    <submittedName>
        <fullName evidence="1">Uncharacterized protein</fullName>
    </submittedName>
</protein>
<comment type="caution">
    <text evidence="1">The sequence shown here is derived from an EMBL/GenBank/DDBJ whole genome shotgun (WGS) entry which is preliminary data.</text>
</comment>
<sequence>MNTIQDQWAMAELKHRLLVIIMQLKDDPAFTKDDAALGIAKVLDWLNETAPVVDYQTMVRYYDAR</sequence>
<reference evidence="1 2" key="1">
    <citation type="submission" date="2024-09" db="EMBL/GenBank/DDBJ databases">
        <authorList>
            <person name="Sun Q."/>
            <person name="Mori K."/>
        </authorList>
    </citation>
    <scope>NUCLEOTIDE SEQUENCE [LARGE SCALE GENOMIC DNA]</scope>
    <source>
        <strain evidence="1 2">CCM 7224</strain>
    </source>
</reference>
<dbReference type="RefSeq" id="WP_066231478.1">
    <property type="nucleotide sequence ID" value="NZ_JBHLVN010000029.1"/>
</dbReference>
<keyword evidence="2" id="KW-1185">Reference proteome</keyword>
<accession>A0ABV6GRM7</accession>
<proteinExistence type="predicted"/>
<dbReference type="Proteomes" id="UP001589785">
    <property type="component" value="Unassembled WGS sequence"/>
</dbReference>
<name>A0ABV6GRM7_9BACL</name>
<organism evidence="1 2">
    <name type="scientific">Geobacillus jurassicus</name>
    <dbReference type="NCBI Taxonomy" id="235932"/>
    <lineage>
        <taxon>Bacteria</taxon>
        <taxon>Bacillati</taxon>
        <taxon>Bacillota</taxon>
        <taxon>Bacilli</taxon>
        <taxon>Bacillales</taxon>
        <taxon>Anoxybacillaceae</taxon>
        <taxon>Geobacillus</taxon>
    </lineage>
</organism>
<evidence type="ECO:0000313" key="1">
    <source>
        <dbReference type="EMBL" id="MFC0297147.1"/>
    </source>
</evidence>
<evidence type="ECO:0000313" key="2">
    <source>
        <dbReference type="Proteomes" id="UP001589785"/>
    </source>
</evidence>
<dbReference type="EMBL" id="JBHLVN010000029">
    <property type="protein sequence ID" value="MFC0297147.1"/>
    <property type="molecule type" value="Genomic_DNA"/>
</dbReference>